<proteinExistence type="predicted"/>
<dbReference type="EMBL" id="JAOPJF010000074">
    <property type="protein sequence ID" value="KAK1140857.1"/>
    <property type="molecule type" value="Genomic_DNA"/>
</dbReference>
<accession>A0ACC3ATF2</accession>
<evidence type="ECO:0000313" key="2">
    <source>
        <dbReference type="Proteomes" id="UP001177260"/>
    </source>
</evidence>
<dbReference type="Proteomes" id="UP001177260">
    <property type="component" value="Unassembled WGS sequence"/>
</dbReference>
<organism evidence="1 2">
    <name type="scientific">Aspergillus melleus</name>
    <dbReference type="NCBI Taxonomy" id="138277"/>
    <lineage>
        <taxon>Eukaryota</taxon>
        <taxon>Fungi</taxon>
        <taxon>Dikarya</taxon>
        <taxon>Ascomycota</taxon>
        <taxon>Pezizomycotina</taxon>
        <taxon>Eurotiomycetes</taxon>
        <taxon>Eurotiomycetidae</taxon>
        <taxon>Eurotiales</taxon>
        <taxon>Aspergillaceae</taxon>
        <taxon>Aspergillus</taxon>
        <taxon>Aspergillus subgen. Circumdati</taxon>
    </lineage>
</organism>
<reference evidence="1 2" key="1">
    <citation type="journal article" date="2023" name="ACS Omega">
        <title>Identification of the Neoaspergillic Acid Biosynthesis Gene Cluster by Establishing an In Vitro CRISPR-Ribonucleoprotein Genetic System in Aspergillus melleus.</title>
        <authorList>
            <person name="Yuan B."/>
            <person name="Grau M.F."/>
            <person name="Murata R.M."/>
            <person name="Torok T."/>
            <person name="Venkateswaran K."/>
            <person name="Stajich J.E."/>
            <person name="Wang C.C.C."/>
        </authorList>
    </citation>
    <scope>NUCLEOTIDE SEQUENCE [LARGE SCALE GENOMIC DNA]</scope>
    <source>
        <strain evidence="1 2">IMV 1140</strain>
    </source>
</reference>
<protein>
    <submittedName>
        <fullName evidence="1">Uncharacterized protein</fullName>
    </submittedName>
</protein>
<name>A0ACC3ATF2_9EURO</name>
<keyword evidence="2" id="KW-1185">Reference proteome</keyword>
<gene>
    <name evidence="1" type="ORF">N8T08_009854</name>
</gene>
<sequence length="177" mass="18395">MPSLKTLLPVLLSLTTATIADNSDNCPHNWLSNRYKDRRCCYGNMLIEDTTAYCCVYEVYGYEELATMSFPTETASTSTEHTWSKEDGCFTKIPFTASDYSARVSSASDAIAASKTKPASNEASSTSGSTSSATGSASASASVSAEGSESSTNAAMPVATAGRIVFGGAAIAAALFV</sequence>
<comment type="caution">
    <text evidence="1">The sequence shown here is derived from an EMBL/GenBank/DDBJ whole genome shotgun (WGS) entry which is preliminary data.</text>
</comment>
<evidence type="ECO:0000313" key="1">
    <source>
        <dbReference type="EMBL" id="KAK1140857.1"/>
    </source>
</evidence>